<evidence type="ECO:0000256" key="2">
    <source>
        <dbReference type="ARBA" id="ARBA00023125"/>
    </source>
</evidence>
<dbReference type="InterPro" id="IPR050707">
    <property type="entry name" value="HTH_MetabolicPath_Reg"/>
</dbReference>
<dbReference type="GO" id="GO:0003677">
    <property type="term" value="F:DNA binding"/>
    <property type="evidence" value="ECO:0007669"/>
    <property type="project" value="UniProtKB-KW"/>
</dbReference>
<feature type="domain" description="IclR-ED" evidence="7">
    <location>
        <begin position="69"/>
        <end position="251"/>
    </location>
</feature>
<dbReference type="PANTHER" id="PTHR30136:SF35">
    <property type="entry name" value="HTH-TYPE TRANSCRIPTIONAL REGULATOR RV1719"/>
    <property type="match status" value="1"/>
</dbReference>
<accession>A0A4R8HBG1</accession>
<keyword evidence="2" id="KW-0238">DNA-binding</keyword>
<evidence type="ECO:0000256" key="4">
    <source>
        <dbReference type="ARBA" id="ARBA00058938"/>
    </source>
</evidence>
<keyword evidence="9" id="KW-1185">Reference proteome</keyword>
<organism evidence="8 9">
    <name type="scientific">Orenia marismortui</name>
    <dbReference type="NCBI Taxonomy" id="46469"/>
    <lineage>
        <taxon>Bacteria</taxon>
        <taxon>Bacillati</taxon>
        <taxon>Bacillota</taxon>
        <taxon>Clostridia</taxon>
        <taxon>Halanaerobiales</taxon>
        <taxon>Halobacteroidaceae</taxon>
        <taxon>Orenia</taxon>
    </lineage>
</organism>
<dbReference type="InterPro" id="IPR029016">
    <property type="entry name" value="GAF-like_dom_sf"/>
</dbReference>
<dbReference type="InterPro" id="IPR036388">
    <property type="entry name" value="WH-like_DNA-bd_sf"/>
</dbReference>
<reference evidence="8 9" key="1">
    <citation type="submission" date="2019-03" db="EMBL/GenBank/DDBJ databases">
        <title>Subsurface microbial communities from deep shales in Ohio and West Virginia, USA.</title>
        <authorList>
            <person name="Wrighton K."/>
        </authorList>
    </citation>
    <scope>NUCLEOTIDE SEQUENCE [LARGE SCALE GENOMIC DNA]</scope>
    <source>
        <strain evidence="8 9">MSL 6dP</strain>
    </source>
</reference>
<dbReference type="STRING" id="926561.GCA_000379025_01689"/>
<dbReference type="PANTHER" id="PTHR30136">
    <property type="entry name" value="HELIX-TURN-HELIX TRANSCRIPTIONAL REGULATOR, ICLR FAMILY"/>
    <property type="match status" value="1"/>
</dbReference>
<sequence>MGKRLIQSVVRATKILDYIGANDNNVRLIDISRSLELNKSTLHSIISTLEERGYVEQNKENQRYSLGSKVFTLGRIYEKDMSLTRLARPFLNKLVEEFQETVQLGILAAGKVLYIDTVESKHTLRMTCTTGETSKLHCSATGKVLLAYLDKNKIADILDQKLESYTPNTIVDQETLKEELKIVKDQGYAFDREESELGLNCVAVPVKNHSNQVGATIGISAPISRVPEKRLLEIKDRLIELGNQLSEILGYRN</sequence>
<dbReference type="EMBL" id="SOEG01000003">
    <property type="protein sequence ID" value="TDX53169.1"/>
    <property type="molecule type" value="Genomic_DNA"/>
</dbReference>
<name>A0A4R8HBG1_9FIRM</name>
<dbReference type="SUPFAM" id="SSF55781">
    <property type="entry name" value="GAF domain-like"/>
    <property type="match status" value="1"/>
</dbReference>
<dbReference type="FunFam" id="1.10.10.10:FF:000056">
    <property type="entry name" value="IclR family transcriptional regulator"/>
    <property type="match status" value="1"/>
</dbReference>
<dbReference type="InterPro" id="IPR014757">
    <property type="entry name" value="Tscrpt_reg_IclR_C"/>
</dbReference>
<dbReference type="SUPFAM" id="SSF46785">
    <property type="entry name" value="Winged helix' DNA-binding domain"/>
    <property type="match status" value="1"/>
</dbReference>
<comment type="caution">
    <text evidence="8">The sequence shown here is derived from an EMBL/GenBank/DDBJ whole genome shotgun (WGS) entry which is preliminary data.</text>
</comment>
<evidence type="ECO:0000313" key="9">
    <source>
        <dbReference type="Proteomes" id="UP000295832"/>
    </source>
</evidence>
<keyword evidence="3" id="KW-0804">Transcription</keyword>
<dbReference type="SMART" id="SM00346">
    <property type="entry name" value="HTH_ICLR"/>
    <property type="match status" value="1"/>
</dbReference>
<comment type="function">
    <text evidence="4">May be an activator protein for the gylABX operon.</text>
</comment>
<evidence type="ECO:0000259" key="7">
    <source>
        <dbReference type="PROSITE" id="PS51078"/>
    </source>
</evidence>
<gene>
    <name evidence="8" type="ORF">C7959_10321</name>
</gene>
<evidence type="ECO:0000256" key="1">
    <source>
        <dbReference type="ARBA" id="ARBA00023015"/>
    </source>
</evidence>
<evidence type="ECO:0000256" key="3">
    <source>
        <dbReference type="ARBA" id="ARBA00023163"/>
    </source>
</evidence>
<evidence type="ECO:0000313" key="8">
    <source>
        <dbReference type="EMBL" id="TDX53169.1"/>
    </source>
</evidence>
<dbReference type="InterPro" id="IPR005471">
    <property type="entry name" value="Tscrpt_reg_IclR_N"/>
</dbReference>
<dbReference type="AlphaFoldDB" id="A0A4R8HBG1"/>
<proteinExistence type="predicted"/>
<dbReference type="InterPro" id="IPR036390">
    <property type="entry name" value="WH_DNA-bd_sf"/>
</dbReference>
<dbReference type="GO" id="GO:0045892">
    <property type="term" value="P:negative regulation of DNA-templated transcription"/>
    <property type="evidence" value="ECO:0007669"/>
    <property type="project" value="TreeGrafter"/>
</dbReference>
<dbReference type="PROSITE" id="PS51077">
    <property type="entry name" value="HTH_ICLR"/>
    <property type="match status" value="1"/>
</dbReference>
<feature type="domain" description="HTH iclR-type" evidence="6">
    <location>
        <begin position="6"/>
        <end position="68"/>
    </location>
</feature>
<protein>
    <recommendedName>
        <fullName evidence="5">Glycerol operon regulatory protein</fullName>
    </recommendedName>
</protein>
<dbReference type="Gene3D" id="1.10.10.10">
    <property type="entry name" value="Winged helix-like DNA-binding domain superfamily/Winged helix DNA-binding domain"/>
    <property type="match status" value="1"/>
</dbReference>
<dbReference type="Proteomes" id="UP000295832">
    <property type="component" value="Unassembled WGS sequence"/>
</dbReference>
<evidence type="ECO:0000256" key="5">
    <source>
        <dbReference type="ARBA" id="ARBA00070406"/>
    </source>
</evidence>
<evidence type="ECO:0000259" key="6">
    <source>
        <dbReference type="PROSITE" id="PS51077"/>
    </source>
</evidence>
<dbReference type="Pfam" id="PF09339">
    <property type="entry name" value="HTH_IclR"/>
    <property type="match status" value="1"/>
</dbReference>
<dbReference type="RefSeq" id="WP_134114761.1">
    <property type="nucleotide sequence ID" value="NZ_SOEG01000003.1"/>
</dbReference>
<dbReference type="GO" id="GO:0003700">
    <property type="term" value="F:DNA-binding transcription factor activity"/>
    <property type="evidence" value="ECO:0007669"/>
    <property type="project" value="TreeGrafter"/>
</dbReference>
<dbReference type="Gene3D" id="3.30.450.40">
    <property type="match status" value="1"/>
</dbReference>
<dbReference type="Pfam" id="PF01614">
    <property type="entry name" value="IclR_C"/>
    <property type="match status" value="1"/>
</dbReference>
<keyword evidence="1" id="KW-0805">Transcription regulation</keyword>
<dbReference type="PROSITE" id="PS51078">
    <property type="entry name" value="ICLR_ED"/>
    <property type="match status" value="1"/>
</dbReference>